<proteinExistence type="predicted"/>
<keyword evidence="5" id="KW-1185">Reference proteome</keyword>
<evidence type="ECO:0000313" key="5">
    <source>
        <dbReference type="Proteomes" id="UP000663623"/>
    </source>
</evidence>
<dbReference type="Pfam" id="PF00440">
    <property type="entry name" value="TetR_N"/>
    <property type="match status" value="1"/>
</dbReference>
<sequence length="203" mass="22978">MKKSEVTKNKIIQTAIKLISQNGYAATTTAQIAKEAGVSEATLFKYFKDKETLLKEVIKAGVTQILSQVALLPLKENIEKSMALKTPDFIKSLIYERLEMVEKNIDIFKLVLIEIQYNDLLKKEVSEKMVPKTCQAKQLIERILMQKADISSDMAKGLSRVMIGTVLTFFIQKYILGIETSEDELDKEINNVLLVFKKAIGEE</sequence>
<reference evidence="4 5" key="1">
    <citation type="submission" date="2021-02" db="EMBL/GenBank/DDBJ databases">
        <title>Nitrogen-fixing ability and nitrogen fixation related genes of thermophilic fermentative bacteria in the genus Caldicellulosiruptor.</title>
        <authorList>
            <person name="Chen Y."/>
            <person name="Nishihara A."/>
            <person name="Haruta S."/>
        </authorList>
    </citation>
    <scope>NUCLEOTIDE SEQUENCE [LARGE SCALE GENOMIC DNA]</scope>
    <source>
        <strain evidence="4 5">YA01</strain>
    </source>
</reference>
<gene>
    <name evidence="4" type="ORF">CaldiYA01_10020</name>
</gene>
<feature type="domain" description="HTH tetR-type" evidence="3">
    <location>
        <begin position="5"/>
        <end position="65"/>
    </location>
</feature>
<accession>A0ABM7NLQ7</accession>
<dbReference type="EMBL" id="AP024480">
    <property type="protein sequence ID" value="BCS81042.1"/>
    <property type="molecule type" value="Genomic_DNA"/>
</dbReference>
<dbReference type="Proteomes" id="UP000663623">
    <property type="component" value="Chromosome"/>
</dbReference>
<dbReference type="PANTHER" id="PTHR43479:SF11">
    <property type="entry name" value="ACREF_ENVCD OPERON REPRESSOR-RELATED"/>
    <property type="match status" value="1"/>
</dbReference>
<evidence type="ECO:0000313" key="4">
    <source>
        <dbReference type="EMBL" id="BCS81042.1"/>
    </source>
</evidence>
<organism evidence="4 5">
    <name type="scientific">Caldicellulosiruptor diazotrophicus</name>
    <dbReference type="NCBI Taxonomy" id="2806205"/>
    <lineage>
        <taxon>Bacteria</taxon>
        <taxon>Bacillati</taxon>
        <taxon>Bacillota</taxon>
        <taxon>Bacillota incertae sedis</taxon>
        <taxon>Caldicellulosiruptorales</taxon>
        <taxon>Caldicellulosiruptoraceae</taxon>
        <taxon>Caldicellulosiruptor</taxon>
    </lineage>
</organism>
<keyword evidence="1 2" id="KW-0238">DNA-binding</keyword>
<dbReference type="PANTHER" id="PTHR43479">
    <property type="entry name" value="ACREF/ENVCD OPERON REPRESSOR-RELATED"/>
    <property type="match status" value="1"/>
</dbReference>
<dbReference type="RefSeq" id="WP_207182131.1">
    <property type="nucleotide sequence ID" value="NZ_AP024480.1"/>
</dbReference>
<dbReference type="PROSITE" id="PS01081">
    <property type="entry name" value="HTH_TETR_1"/>
    <property type="match status" value="1"/>
</dbReference>
<dbReference type="SUPFAM" id="SSF46689">
    <property type="entry name" value="Homeodomain-like"/>
    <property type="match status" value="1"/>
</dbReference>
<dbReference type="Gene3D" id="1.10.357.10">
    <property type="entry name" value="Tetracycline Repressor, domain 2"/>
    <property type="match status" value="1"/>
</dbReference>
<dbReference type="PRINTS" id="PR00455">
    <property type="entry name" value="HTHTETR"/>
</dbReference>
<dbReference type="InterPro" id="IPR009057">
    <property type="entry name" value="Homeodomain-like_sf"/>
</dbReference>
<dbReference type="PROSITE" id="PS50977">
    <property type="entry name" value="HTH_TETR_2"/>
    <property type="match status" value="1"/>
</dbReference>
<feature type="DNA-binding region" description="H-T-H motif" evidence="2">
    <location>
        <begin position="28"/>
        <end position="47"/>
    </location>
</feature>
<evidence type="ECO:0000256" key="1">
    <source>
        <dbReference type="ARBA" id="ARBA00023125"/>
    </source>
</evidence>
<evidence type="ECO:0000256" key="2">
    <source>
        <dbReference type="PROSITE-ProRule" id="PRU00335"/>
    </source>
</evidence>
<name>A0ABM7NLQ7_9FIRM</name>
<dbReference type="InterPro" id="IPR050624">
    <property type="entry name" value="HTH-type_Tx_Regulator"/>
</dbReference>
<dbReference type="InterPro" id="IPR023772">
    <property type="entry name" value="DNA-bd_HTH_TetR-type_CS"/>
</dbReference>
<evidence type="ECO:0000259" key="3">
    <source>
        <dbReference type="PROSITE" id="PS50977"/>
    </source>
</evidence>
<dbReference type="InterPro" id="IPR001647">
    <property type="entry name" value="HTH_TetR"/>
</dbReference>
<protein>
    <submittedName>
        <fullName evidence="4">TetR family transcriptional regulator</fullName>
    </submittedName>
</protein>